<evidence type="ECO:0000259" key="6">
    <source>
        <dbReference type="Pfam" id="PF02465"/>
    </source>
</evidence>
<evidence type="ECO:0000256" key="5">
    <source>
        <dbReference type="RuleBase" id="RU362066"/>
    </source>
</evidence>
<dbReference type="EMBL" id="JAAATW010000004">
    <property type="protein sequence ID" value="NBE09122.1"/>
    <property type="molecule type" value="Genomic_DNA"/>
</dbReference>
<dbReference type="InterPro" id="IPR040026">
    <property type="entry name" value="FliD"/>
</dbReference>
<keyword evidence="4 5" id="KW-0975">Bacterial flagellum</keyword>
<evidence type="ECO:0000259" key="7">
    <source>
        <dbReference type="Pfam" id="PF07195"/>
    </source>
</evidence>
<keyword evidence="3" id="KW-0175">Coiled coil</keyword>
<dbReference type="PANTHER" id="PTHR30288:SF0">
    <property type="entry name" value="FLAGELLAR HOOK-ASSOCIATED PROTEIN 2"/>
    <property type="match status" value="1"/>
</dbReference>
<dbReference type="InterPro" id="IPR003481">
    <property type="entry name" value="FliD_N"/>
</dbReference>
<evidence type="ECO:0000256" key="2">
    <source>
        <dbReference type="ARBA" id="ARBA00011255"/>
    </source>
</evidence>
<proteinExistence type="inferred from homology"/>
<dbReference type="InterPro" id="IPR010809">
    <property type="entry name" value="FliD_C"/>
</dbReference>
<accession>A0ABW9Y943</accession>
<evidence type="ECO:0000256" key="1">
    <source>
        <dbReference type="ARBA" id="ARBA00009764"/>
    </source>
</evidence>
<dbReference type="RefSeq" id="WP_161768200.1">
    <property type="nucleotide sequence ID" value="NZ_JAAATW010000004.1"/>
</dbReference>
<comment type="subcellular location">
    <subcellularLocation>
        <location evidence="5">Secreted</location>
    </subcellularLocation>
    <subcellularLocation>
        <location evidence="5">Bacterial flagellum</location>
    </subcellularLocation>
</comment>
<feature type="domain" description="Flagellar hook-associated protein 2 N-terminal" evidence="6">
    <location>
        <begin position="14"/>
        <end position="109"/>
    </location>
</feature>
<keyword evidence="9" id="KW-1185">Reference proteome</keyword>
<keyword evidence="8" id="KW-0969">Cilium</keyword>
<sequence length="548" mass="57501">MTVDILSKLNTNGSGLNIRELTTSLVAAEIDPLKARQTTRSETAQLSISALGQVRAQFTALNAAVTTLRENPVLAARSGNAGVGVKITDPSKVSTATTSIEVEQIAKRQVLEFGGFTSADALVGAGSLQIEMGVWFEDANGDPAFALNPESTVNTLNIPAGATLSMLAETLDVLPGLSARVVDKGDGTFSLGVVSETGAGQALRFTVAETTPGLAVFDTTLTNETRQIQAAQDAVLLVDGIAVSRPGNVMTDVIPGVELDITAPEGTTTAISFTRDIETARLNMQALVEQLNGTRKLLSDLSARGVGDADAGALAGDRLVEKLKADLGSLLTAPISGYGGAAVRLADFGVATNRDGSLRLDNRRFEAAFAADPGAFDKVFSDRFSSSTDGVEVTGVLGSTAKGGNLAFVRDPATGTATLNGEQMLGLSQPDGRTQYFLFRGEYSGLIVTVPDDLTSTEVRYGKSFLSSLETMLDAALSSGANSLTEREDQLNERVLAATDEITALDARAVLLERRYLQRFTAMETAIASLKSTGNYLTNLVAQWNKDS</sequence>
<dbReference type="Proteomes" id="UP001517376">
    <property type="component" value="Unassembled WGS sequence"/>
</dbReference>
<comment type="subunit">
    <text evidence="2 5">Homopentamer.</text>
</comment>
<comment type="caution">
    <text evidence="8">The sequence shown here is derived from an EMBL/GenBank/DDBJ whole genome shotgun (WGS) entry which is preliminary data.</text>
</comment>
<keyword evidence="8" id="KW-0282">Flagellum</keyword>
<feature type="domain" description="Flagellar hook-associated protein 2 C-terminal" evidence="7">
    <location>
        <begin position="231"/>
        <end position="531"/>
    </location>
</feature>
<evidence type="ECO:0000313" key="9">
    <source>
        <dbReference type="Proteomes" id="UP001517376"/>
    </source>
</evidence>
<evidence type="ECO:0000313" key="8">
    <source>
        <dbReference type="EMBL" id="NBE09122.1"/>
    </source>
</evidence>
<reference evidence="9" key="1">
    <citation type="submission" date="2020-01" db="EMBL/GenBank/DDBJ databases">
        <title>Sphingomonas sp. strain CSW-10.</title>
        <authorList>
            <person name="Chen W.-M."/>
        </authorList>
    </citation>
    <scope>NUCLEOTIDE SEQUENCE [LARGE SCALE GENOMIC DNA]</scope>
    <source>
        <strain evidence="9">CCP-1</strain>
    </source>
</reference>
<gene>
    <name evidence="8" type="primary">fliD</name>
    <name evidence="8" type="ORF">GU920_16380</name>
</gene>
<protein>
    <recommendedName>
        <fullName evidence="5">Flagellar hook-associated protein 2</fullName>
        <shortName evidence="5">HAP2</shortName>
    </recommendedName>
    <alternativeName>
        <fullName evidence="5">Flagellar cap protein</fullName>
    </alternativeName>
</protein>
<evidence type="ECO:0000256" key="3">
    <source>
        <dbReference type="ARBA" id="ARBA00023054"/>
    </source>
</evidence>
<comment type="similarity">
    <text evidence="1 5">Belongs to the FliD family.</text>
</comment>
<keyword evidence="5" id="KW-0964">Secreted</keyword>
<dbReference type="Pfam" id="PF02465">
    <property type="entry name" value="FliD_N"/>
    <property type="match status" value="1"/>
</dbReference>
<evidence type="ECO:0000256" key="4">
    <source>
        <dbReference type="ARBA" id="ARBA00023143"/>
    </source>
</evidence>
<organism evidence="8 9">
    <name type="scientific">Paragemmobacter ruber</name>
    <dbReference type="NCBI Taxonomy" id="1985673"/>
    <lineage>
        <taxon>Bacteria</taxon>
        <taxon>Pseudomonadati</taxon>
        <taxon>Pseudomonadota</taxon>
        <taxon>Alphaproteobacteria</taxon>
        <taxon>Rhodobacterales</taxon>
        <taxon>Paracoccaceae</taxon>
        <taxon>Paragemmobacter</taxon>
    </lineage>
</organism>
<comment type="function">
    <text evidence="5">Required for morphogenesis and for the elongation of the flagellar filament by facilitating polymerization of the flagellin monomers at the tip of growing filament. Forms a capping structure, which prevents flagellin subunits (transported through the central channel of the flagellum) from leaking out without polymerization at the distal end.</text>
</comment>
<name>A0ABW9Y943_9RHOB</name>
<keyword evidence="8" id="KW-0966">Cell projection</keyword>
<dbReference type="PANTHER" id="PTHR30288">
    <property type="entry name" value="FLAGELLAR CAP/ASSEMBLY PROTEIN FLID"/>
    <property type="match status" value="1"/>
</dbReference>
<dbReference type="Pfam" id="PF07195">
    <property type="entry name" value="FliD_C"/>
    <property type="match status" value="1"/>
</dbReference>